<keyword evidence="4" id="KW-0997">Cell inner membrane</keyword>
<evidence type="ECO:0000256" key="8">
    <source>
        <dbReference type="SAM" id="Phobius"/>
    </source>
</evidence>
<evidence type="ECO:0000313" key="9">
    <source>
        <dbReference type="EMBL" id="KKN07507.1"/>
    </source>
</evidence>
<evidence type="ECO:0000256" key="3">
    <source>
        <dbReference type="ARBA" id="ARBA00022475"/>
    </source>
</evidence>
<dbReference type="PANTHER" id="PTHR30574:SF1">
    <property type="entry name" value="SULPHUR TRANSPORT DOMAIN-CONTAINING PROTEIN"/>
    <property type="match status" value="1"/>
</dbReference>
<keyword evidence="6 8" id="KW-1133">Transmembrane helix</keyword>
<organism evidence="9">
    <name type="scientific">marine sediment metagenome</name>
    <dbReference type="NCBI Taxonomy" id="412755"/>
    <lineage>
        <taxon>unclassified sequences</taxon>
        <taxon>metagenomes</taxon>
        <taxon>ecological metagenomes</taxon>
    </lineage>
</organism>
<dbReference type="Pfam" id="PF04143">
    <property type="entry name" value="Sulf_transp"/>
    <property type="match status" value="1"/>
</dbReference>
<keyword evidence="5 8" id="KW-0812">Transmembrane</keyword>
<gene>
    <name evidence="9" type="ORF">LCGC14_1066270</name>
</gene>
<dbReference type="EMBL" id="LAZR01004563">
    <property type="protein sequence ID" value="KKN07507.1"/>
    <property type="molecule type" value="Genomic_DNA"/>
</dbReference>
<evidence type="ECO:0000256" key="1">
    <source>
        <dbReference type="ARBA" id="ARBA00004429"/>
    </source>
</evidence>
<evidence type="ECO:0000256" key="5">
    <source>
        <dbReference type="ARBA" id="ARBA00022692"/>
    </source>
</evidence>
<feature type="transmembrane region" description="Helical" evidence="8">
    <location>
        <begin position="123"/>
        <end position="143"/>
    </location>
</feature>
<name>A0A0F9N6N7_9ZZZZ</name>
<sequence length="185" mass="20037">MQWIFEPWPWYVAGPMIALIMFLLLMVDKNFGMSSNLRTMCTISGAGDKADFFKFDWKEKRWNLIVAFGAAIGGFIGAYLLSGDTAVAIQPETISDLQTLGFDSAGKAYLPTELYDLNALTDFKSMVILAIGGILVGFGARYAGGCTSGHAISGLSNLQLPSLIAVIGFFIGGLAMIHFIFPLIF</sequence>
<dbReference type="GO" id="GO:0005886">
    <property type="term" value="C:plasma membrane"/>
    <property type="evidence" value="ECO:0007669"/>
    <property type="project" value="UniProtKB-SubCell"/>
</dbReference>
<feature type="transmembrane region" description="Helical" evidence="8">
    <location>
        <begin position="12"/>
        <end position="28"/>
    </location>
</feature>
<comment type="caution">
    <text evidence="9">The sequence shown here is derived from an EMBL/GenBank/DDBJ whole genome shotgun (WGS) entry which is preliminary data.</text>
</comment>
<feature type="transmembrane region" description="Helical" evidence="8">
    <location>
        <begin position="163"/>
        <end position="184"/>
    </location>
</feature>
<evidence type="ECO:0000256" key="7">
    <source>
        <dbReference type="ARBA" id="ARBA00023136"/>
    </source>
</evidence>
<accession>A0A0F9N6N7</accession>
<protein>
    <submittedName>
        <fullName evidence="9">Uncharacterized protein</fullName>
    </submittedName>
</protein>
<keyword evidence="2" id="KW-0813">Transport</keyword>
<keyword evidence="7 8" id="KW-0472">Membrane</keyword>
<keyword evidence="3" id="KW-1003">Cell membrane</keyword>
<evidence type="ECO:0000256" key="6">
    <source>
        <dbReference type="ARBA" id="ARBA00022989"/>
    </source>
</evidence>
<feature type="transmembrane region" description="Helical" evidence="8">
    <location>
        <begin position="62"/>
        <end position="81"/>
    </location>
</feature>
<evidence type="ECO:0000256" key="4">
    <source>
        <dbReference type="ARBA" id="ARBA00022519"/>
    </source>
</evidence>
<comment type="subcellular location">
    <subcellularLocation>
        <location evidence="1">Cell inner membrane</location>
        <topology evidence="1">Multi-pass membrane protein</topology>
    </subcellularLocation>
</comment>
<reference evidence="9" key="1">
    <citation type="journal article" date="2015" name="Nature">
        <title>Complex archaea that bridge the gap between prokaryotes and eukaryotes.</title>
        <authorList>
            <person name="Spang A."/>
            <person name="Saw J.H."/>
            <person name="Jorgensen S.L."/>
            <person name="Zaremba-Niedzwiedzka K."/>
            <person name="Martijn J."/>
            <person name="Lind A.E."/>
            <person name="van Eijk R."/>
            <person name="Schleper C."/>
            <person name="Guy L."/>
            <person name="Ettema T.J."/>
        </authorList>
    </citation>
    <scope>NUCLEOTIDE SEQUENCE</scope>
</reference>
<proteinExistence type="predicted"/>
<evidence type="ECO:0000256" key="2">
    <source>
        <dbReference type="ARBA" id="ARBA00022448"/>
    </source>
</evidence>
<dbReference type="AlphaFoldDB" id="A0A0F9N6N7"/>
<dbReference type="InterPro" id="IPR007272">
    <property type="entry name" value="Sulf_transp_TsuA/YedE"/>
</dbReference>
<dbReference type="PANTHER" id="PTHR30574">
    <property type="entry name" value="INNER MEMBRANE PROTEIN YEDE"/>
    <property type="match status" value="1"/>
</dbReference>